<feature type="region of interest" description="Disordered" evidence="1">
    <location>
        <begin position="444"/>
        <end position="483"/>
    </location>
</feature>
<dbReference type="InterPro" id="IPR014752">
    <property type="entry name" value="Arrestin-like_C"/>
</dbReference>
<reference evidence="2 3" key="1">
    <citation type="submission" date="2019-07" db="EMBL/GenBank/DDBJ databases">
        <title>Rhodotorula toruloides NBRC10032 genome sequencing.</title>
        <authorList>
            <person name="Shida Y."/>
            <person name="Takaku H."/>
            <person name="Ogasawara W."/>
            <person name="Mori K."/>
        </authorList>
    </citation>
    <scope>NUCLEOTIDE SEQUENCE [LARGE SCALE GENOMIC DNA]</scope>
    <source>
        <strain evidence="2 3">NBRC10032</strain>
    </source>
</reference>
<dbReference type="EMBL" id="BJWK01000002">
    <property type="protein sequence ID" value="GEM06956.1"/>
    <property type="molecule type" value="Genomic_DNA"/>
</dbReference>
<feature type="region of interest" description="Disordered" evidence="1">
    <location>
        <begin position="1"/>
        <end position="41"/>
    </location>
</feature>
<dbReference type="Proteomes" id="UP000321518">
    <property type="component" value="Unassembled WGS sequence"/>
</dbReference>
<dbReference type="Gene3D" id="2.60.40.640">
    <property type="match status" value="1"/>
</dbReference>
<proteinExistence type="predicted"/>
<protein>
    <submittedName>
        <fullName evidence="2">Proteophosphoglycan ppg4</fullName>
    </submittedName>
</protein>
<name>A0A511KAH5_RHOTO</name>
<gene>
    <name evidence="2" type="ORF">Rt10032_c02g0973</name>
</gene>
<evidence type="ECO:0000256" key="1">
    <source>
        <dbReference type="SAM" id="MobiDB-lite"/>
    </source>
</evidence>
<feature type="compositionally biased region" description="Acidic residues" evidence="1">
    <location>
        <begin position="447"/>
        <end position="462"/>
    </location>
</feature>
<dbReference type="OrthoDB" id="3345971at2759"/>
<feature type="compositionally biased region" description="Polar residues" evidence="1">
    <location>
        <begin position="29"/>
        <end position="41"/>
    </location>
</feature>
<accession>A0A511KAH5</accession>
<dbReference type="AlphaFoldDB" id="A0A511KAH5"/>
<feature type="compositionally biased region" description="Basic and acidic residues" evidence="1">
    <location>
        <begin position="471"/>
        <end position="483"/>
    </location>
</feature>
<evidence type="ECO:0000313" key="2">
    <source>
        <dbReference type="EMBL" id="GEM06956.1"/>
    </source>
</evidence>
<evidence type="ECO:0000313" key="3">
    <source>
        <dbReference type="Proteomes" id="UP000321518"/>
    </source>
</evidence>
<organism evidence="2 3">
    <name type="scientific">Rhodotorula toruloides</name>
    <name type="common">Yeast</name>
    <name type="synonym">Rhodosporidium toruloides</name>
    <dbReference type="NCBI Taxonomy" id="5286"/>
    <lineage>
        <taxon>Eukaryota</taxon>
        <taxon>Fungi</taxon>
        <taxon>Dikarya</taxon>
        <taxon>Basidiomycota</taxon>
        <taxon>Pucciniomycotina</taxon>
        <taxon>Microbotryomycetes</taxon>
        <taxon>Sporidiobolales</taxon>
        <taxon>Sporidiobolaceae</taxon>
        <taxon>Rhodotorula</taxon>
    </lineage>
</organism>
<sequence length="483" mass="53680">MSNGKLPPADDEKGPQGKIAPFWVESNPHRPSQSHRASSPGNSFFGRIGLAQPSLRISTIEDVFFVHPAAEGVPTDSERLRGHVSLWLPKARAIKDLSVRFFCRYDIAWPDTTPYESGVGLERTVSLVSDGDEMQLDKGEHTFEFIVHIPPSTPPYERSIYGRVRAGCQAVARGLGPLGSELLTPERRIYICVNPGLEEQSRPPPPLNMRMVGETDEFGPYSFKFQSQYAMVGGLVLLKMHFLAPSIELIVHAVRVKVLQTSELQSPATGHSCTTKPFVQPVFTLDALHPPNNASLALAASSTPLSFSLTSPSSSVPLFTLTPGTEHRLRHLSRLPNDNEVRPTTQEGTDTPIRMRHDMQVEIVWSRNGDGEGERKKTVLTQKLNIFSCACFFDSLTLPLYSPTDPNPMTDNTRILIPCVCGMPFRRLVEEHGSSLVRRHALRTGDDDANLSDDSDSDEDDETRARNRRRRAEEGRPKVGELR</sequence>
<comment type="caution">
    <text evidence="2">The sequence shown here is derived from an EMBL/GenBank/DDBJ whole genome shotgun (WGS) entry which is preliminary data.</text>
</comment>